<dbReference type="GO" id="GO:0016740">
    <property type="term" value="F:transferase activity"/>
    <property type="evidence" value="ECO:0007669"/>
    <property type="project" value="UniProtKB-KW"/>
</dbReference>
<dbReference type="InterPro" id="IPR013024">
    <property type="entry name" value="GGCT-like"/>
</dbReference>
<evidence type="ECO:0000259" key="5">
    <source>
        <dbReference type="Pfam" id="PF06094"/>
    </source>
</evidence>
<dbReference type="CDD" id="cd06661">
    <property type="entry name" value="GGCT_like"/>
    <property type="match status" value="1"/>
</dbReference>
<keyword evidence="3" id="KW-0808">Transferase</keyword>
<sequence>MIVEERLETVFVYGTLLADEVTKLVLDRVPASEPAILQGYRRFGIKGRMYPALAKATAQDSIEGKVLHGITFHELQILDEYEDDEYYKDTVQVETASGSSVSAHVYVWQDALRYKLAGSWSYEGFREHDMEQYLQIHAPFAEEVKVCTSGEKGVAGAARCFWIAPTSPKSRARILLLSDKQTKTYRLH</sequence>
<evidence type="ECO:0000313" key="7">
    <source>
        <dbReference type="Proteomes" id="UP001438707"/>
    </source>
</evidence>
<evidence type="ECO:0000256" key="2">
    <source>
        <dbReference type="ARBA" id="ARBA00008861"/>
    </source>
</evidence>
<dbReference type="Gene3D" id="3.10.490.10">
    <property type="entry name" value="Gamma-glutamyl cyclotransferase-like"/>
    <property type="match status" value="1"/>
</dbReference>
<proteinExistence type="inferred from homology"/>
<evidence type="ECO:0000313" key="6">
    <source>
        <dbReference type="EMBL" id="KAK9841527.1"/>
    </source>
</evidence>
<feature type="domain" description="Gamma-glutamylcyclotransferase AIG2-like" evidence="5">
    <location>
        <begin position="10"/>
        <end position="121"/>
    </location>
</feature>
<dbReference type="EMBL" id="JALJOS010000003">
    <property type="protein sequence ID" value="KAK9841527.1"/>
    <property type="molecule type" value="Genomic_DNA"/>
</dbReference>
<accession>A0AAW1S6E1</accession>
<dbReference type="Proteomes" id="UP001438707">
    <property type="component" value="Unassembled WGS sequence"/>
</dbReference>
<evidence type="ECO:0000256" key="4">
    <source>
        <dbReference type="ARBA" id="ARBA00030602"/>
    </source>
</evidence>
<keyword evidence="7" id="KW-1185">Reference proteome</keyword>
<comment type="caution">
    <text evidence="6">The sequence shown here is derived from an EMBL/GenBank/DDBJ whole genome shotgun (WGS) entry which is preliminary data.</text>
</comment>
<evidence type="ECO:0000256" key="3">
    <source>
        <dbReference type="ARBA" id="ARBA00022679"/>
    </source>
</evidence>
<reference evidence="6 7" key="1">
    <citation type="journal article" date="2024" name="Nat. Commun.">
        <title>Phylogenomics reveals the evolutionary origins of lichenization in chlorophyte algae.</title>
        <authorList>
            <person name="Puginier C."/>
            <person name="Libourel C."/>
            <person name="Otte J."/>
            <person name="Skaloud P."/>
            <person name="Haon M."/>
            <person name="Grisel S."/>
            <person name="Petersen M."/>
            <person name="Berrin J.G."/>
            <person name="Delaux P.M."/>
            <person name="Dal Grande F."/>
            <person name="Keller J."/>
        </authorList>
    </citation>
    <scope>NUCLEOTIDE SEQUENCE [LARGE SCALE GENOMIC DNA]</scope>
    <source>
        <strain evidence="6 7">SAG 2145</strain>
    </source>
</reference>
<gene>
    <name evidence="6" type="ORF">WJX74_007224</name>
</gene>
<organism evidence="6 7">
    <name type="scientific">Apatococcus lobatus</name>
    <dbReference type="NCBI Taxonomy" id="904363"/>
    <lineage>
        <taxon>Eukaryota</taxon>
        <taxon>Viridiplantae</taxon>
        <taxon>Chlorophyta</taxon>
        <taxon>core chlorophytes</taxon>
        <taxon>Trebouxiophyceae</taxon>
        <taxon>Chlorellales</taxon>
        <taxon>Chlorellaceae</taxon>
        <taxon>Apatococcus</taxon>
    </lineage>
</organism>
<dbReference type="Pfam" id="PF06094">
    <property type="entry name" value="GGACT"/>
    <property type="match status" value="1"/>
</dbReference>
<comment type="similarity">
    <text evidence="2">Belongs to the gamma-glutamylcyclotransferase family.</text>
</comment>
<dbReference type="AlphaFoldDB" id="A0AAW1S6E1"/>
<dbReference type="InterPro" id="IPR009288">
    <property type="entry name" value="AIG2-like_dom"/>
</dbReference>
<evidence type="ECO:0000256" key="1">
    <source>
        <dbReference type="ARBA" id="ARBA00002782"/>
    </source>
</evidence>
<dbReference type="InterPro" id="IPR036568">
    <property type="entry name" value="GGCT-like_sf"/>
</dbReference>
<name>A0AAW1S6E1_9CHLO</name>
<comment type="function">
    <text evidence="1">Putative gamma-glutamylcyclotransferase.</text>
</comment>
<protein>
    <recommendedName>
        <fullName evidence="4">Putative gamma-glutamylcyclotransferase</fullName>
    </recommendedName>
</protein>
<dbReference type="SUPFAM" id="SSF110857">
    <property type="entry name" value="Gamma-glutamyl cyclotransferase-like"/>
    <property type="match status" value="1"/>
</dbReference>
<dbReference type="InterPro" id="IPR045038">
    <property type="entry name" value="AIG2-like"/>
</dbReference>
<dbReference type="PANTHER" id="PTHR31544">
    <property type="entry name" value="AIG2-LIKE PROTEIN D"/>
    <property type="match status" value="1"/>
</dbReference>
<dbReference type="PANTHER" id="PTHR31544:SF2">
    <property type="entry name" value="AIG2-LIKE PROTEIN D"/>
    <property type="match status" value="1"/>
</dbReference>